<dbReference type="Gramene" id="KCW73039">
    <property type="protein sequence ID" value="KCW73039"/>
    <property type="gene ID" value="EUGRSUZ_E01483"/>
</dbReference>
<name>A0A059C479_EUCGR</name>
<dbReference type="AlphaFoldDB" id="A0A059C479"/>
<reference evidence="2" key="1">
    <citation type="submission" date="2013-07" db="EMBL/GenBank/DDBJ databases">
        <title>The genome of Eucalyptus grandis.</title>
        <authorList>
            <person name="Schmutz J."/>
            <person name="Hayes R."/>
            <person name="Myburg A."/>
            <person name="Tuskan G."/>
            <person name="Grattapaglia D."/>
            <person name="Rokhsar D.S."/>
        </authorList>
    </citation>
    <scope>NUCLEOTIDE SEQUENCE</scope>
    <source>
        <tissue evidence="2">Leaf extractions</tissue>
    </source>
</reference>
<gene>
    <name evidence="2" type="ORF">EUGRSUZ_E01483</name>
</gene>
<evidence type="ECO:0000256" key="1">
    <source>
        <dbReference type="SAM" id="Phobius"/>
    </source>
</evidence>
<protein>
    <submittedName>
        <fullName evidence="2">Uncharacterized protein</fullName>
    </submittedName>
</protein>
<feature type="transmembrane region" description="Helical" evidence="1">
    <location>
        <begin position="166"/>
        <end position="184"/>
    </location>
</feature>
<keyword evidence="1" id="KW-0812">Transmembrane</keyword>
<dbReference type="EMBL" id="KK198757">
    <property type="protein sequence ID" value="KCW73039.1"/>
    <property type="molecule type" value="Genomic_DNA"/>
</dbReference>
<evidence type="ECO:0000313" key="2">
    <source>
        <dbReference type="EMBL" id="KCW73039.1"/>
    </source>
</evidence>
<sequence length="193" mass="21623">MAATVHGSRRGSVWTLRIKRRRLRLWRHRGGLQLRRMREASVVESSSKDEIWSSLSRLAAMADPPSPDLWMRRHVSHEQEKIAAINDGRPLPASLAIGPSHPSGSRLFLFISNLQIWQRVPHPWPSSPSPASLFKSIDLAIHGRRRRRATPDGAARFSAGRGAGSFIYGSASVLMLDVVFMLQIEQSLVFSDL</sequence>
<accession>A0A059C479</accession>
<keyword evidence="1" id="KW-1133">Transmembrane helix</keyword>
<proteinExistence type="predicted"/>
<organism evidence="2">
    <name type="scientific">Eucalyptus grandis</name>
    <name type="common">Flooded gum</name>
    <dbReference type="NCBI Taxonomy" id="71139"/>
    <lineage>
        <taxon>Eukaryota</taxon>
        <taxon>Viridiplantae</taxon>
        <taxon>Streptophyta</taxon>
        <taxon>Embryophyta</taxon>
        <taxon>Tracheophyta</taxon>
        <taxon>Spermatophyta</taxon>
        <taxon>Magnoliopsida</taxon>
        <taxon>eudicotyledons</taxon>
        <taxon>Gunneridae</taxon>
        <taxon>Pentapetalae</taxon>
        <taxon>rosids</taxon>
        <taxon>malvids</taxon>
        <taxon>Myrtales</taxon>
        <taxon>Myrtaceae</taxon>
        <taxon>Myrtoideae</taxon>
        <taxon>Eucalypteae</taxon>
        <taxon>Eucalyptus</taxon>
    </lineage>
</organism>
<keyword evidence="1" id="KW-0472">Membrane</keyword>
<dbReference type="InParanoid" id="A0A059C479"/>